<evidence type="ECO:0000313" key="2">
    <source>
        <dbReference type="EMBL" id="GET38187.1"/>
    </source>
</evidence>
<reference evidence="2" key="1">
    <citation type="submission" date="2019-10" db="EMBL/GenBank/DDBJ databases">
        <title>Draft genome sequece of Microseira wollei NIES-4236.</title>
        <authorList>
            <person name="Yamaguchi H."/>
            <person name="Suzuki S."/>
            <person name="Kawachi M."/>
        </authorList>
    </citation>
    <scope>NUCLEOTIDE SEQUENCE</scope>
    <source>
        <strain evidence="2">NIES-4236</strain>
    </source>
</reference>
<gene>
    <name evidence="2" type="ORF">MiSe_29410</name>
</gene>
<dbReference type="Proteomes" id="UP001050975">
    <property type="component" value="Unassembled WGS sequence"/>
</dbReference>
<keyword evidence="3" id="KW-1185">Reference proteome</keyword>
<dbReference type="AlphaFoldDB" id="A0AAV3XFG7"/>
<sequence>MLYIVKCHLHTYVVSPSSPHPTRRDAPNPAAVQEQPQGNDPPLPPLVRQQLPQPNTQPNNRSGNWDYPFKGGMPLMRGPRR</sequence>
<protein>
    <submittedName>
        <fullName evidence="2">Uncharacterized protein</fullName>
    </submittedName>
</protein>
<accession>A0AAV3XFG7</accession>
<evidence type="ECO:0000256" key="1">
    <source>
        <dbReference type="SAM" id="MobiDB-lite"/>
    </source>
</evidence>
<dbReference type="EMBL" id="BLAY01000040">
    <property type="protein sequence ID" value="GET38187.1"/>
    <property type="molecule type" value="Genomic_DNA"/>
</dbReference>
<feature type="region of interest" description="Disordered" evidence="1">
    <location>
        <begin position="13"/>
        <end position="81"/>
    </location>
</feature>
<organism evidence="2 3">
    <name type="scientific">Microseira wollei NIES-4236</name>
    <dbReference type="NCBI Taxonomy" id="2530354"/>
    <lineage>
        <taxon>Bacteria</taxon>
        <taxon>Bacillati</taxon>
        <taxon>Cyanobacteriota</taxon>
        <taxon>Cyanophyceae</taxon>
        <taxon>Oscillatoriophycideae</taxon>
        <taxon>Aerosakkonematales</taxon>
        <taxon>Aerosakkonemataceae</taxon>
        <taxon>Microseira</taxon>
    </lineage>
</organism>
<name>A0AAV3XFG7_9CYAN</name>
<comment type="caution">
    <text evidence="2">The sequence shown here is derived from an EMBL/GenBank/DDBJ whole genome shotgun (WGS) entry which is preliminary data.</text>
</comment>
<proteinExistence type="predicted"/>
<evidence type="ECO:0000313" key="3">
    <source>
        <dbReference type="Proteomes" id="UP001050975"/>
    </source>
</evidence>
<feature type="compositionally biased region" description="Low complexity" evidence="1">
    <location>
        <begin position="46"/>
        <end position="60"/>
    </location>
</feature>